<evidence type="ECO:0000256" key="1">
    <source>
        <dbReference type="SAM" id="Coils"/>
    </source>
</evidence>
<dbReference type="OrthoDB" id="431257at2759"/>
<evidence type="ECO:0008006" key="5">
    <source>
        <dbReference type="Google" id="ProtNLM"/>
    </source>
</evidence>
<name>A0A9P1G3P2_9DINO</name>
<keyword evidence="1" id="KW-0175">Coiled coil</keyword>
<keyword evidence="4" id="KW-1185">Reference proteome</keyword>
<dbReference type="EMBL" id="CAMXCT010002680">
    <property type="protein sequence ID" value="CAI3999814.1"/>
    <property type="molecule type" value="Genomic_DNA"/>
</dbReference>
<evidence type="ECO:0000313" key="4">
    <source>
        <dbReference type="Proteomes" id="UP001152797"/>
    </source>
</evidence>
<comment type="caution">
    <text evidence="2">The sequence shown here is derived from an EMBL/GenBank/DDBJ whole genome shotgun (WGS) entry which is preliminary data.</text>
</comment>
<gene>
    <name evidence="2" type="ORF">C1SCF055_LOCUS25986</name>
</gene>
<proteinExistence type="predicted"/>
<organism evidence="2">
    <name type="scientific">Cladocopium goreaui</name>
    <dbReference type="NCBI Taxonomy" id="2562237"/>
    <lineage>
        <taxon>Eukaryota</taxon>
        <taxon>Sar</taxon>
        <taxon>Alveolata</taxon>
        <taxon>Dinophyceae</taxon>
        <taxon>Suessiales</taxon>
        <taxon>Symbiodiniaceae</taxon>
        <taxon>Cladocopium</taxon>
    </lineage>
</organism>
<dbReference type="Proteomes" id="UP001152797">
    <property type="component" value="Unassembled WGS sequence"/>
</dbReference>
<reference evidence="3" key="2">
    <citation type="submission" date="2024-04" db="EMBL/GenBank/DDBJ databases">
        <authorList>
            <person name="Chen Y."/>
            <person name="Shah S."/>
            <person name="Dougan E. K."/>
            <person name="Thang M."/>
            <person name="Chan C."/>
        </authorList>
    </citation>
    <scope>NUCLEOTIDE SEQUENCE [LARGE SCALE GENOMIC DNA]</scope>
</reference>
<dbReference type="EMBL" id="CAMXCT020002680">
    <property type="protein sequence ID" value="CAL1153189.1"/>
    <property type="molecule type" value="Genomic_DNA"/>
</dbReference>
<evidence type="ECO:0000313" key="2">
    <source>
        <dbReference type="EMBL" id="CAI3999814.1"/>
    </source>
</evidence>
<dbReference type="AlphaFoldDB" id="A0A9P1G3P2"/>
<feature type="coiled-coil region" evidence="1">
    <location>
        <begin position="31"/>
        <end position="58"/>
    </location>
</feature>
<protein>
    <recommendedName>
        <fullName evidence="5">Transposase</fullName>
    </recommendedName>
</protein>
<accession>A0A9P1G3P2</accession>
<sequence length="661" mass="75439">MESILRLCTKLQSLRRDLKDNYVPTSTQESMKILQDHVAKLEAQYDILNEELARGENAGFSAESVLGKAFVALSKKLAMVPCRVAIRSADAVIQEVPEAKKTSLGNLARIPEKNSERDVHRLSSKFDLAIPIPLSQFTVGRETFHYLKMSDWVRFLLERNLWHHLAGLEEPNAEKCRESWLGFWQRFRKIRPKHEVFEFPEKDLSRCCGLLLHGDEGRSARKSAILVLAAHSILGYGIRSSSHQCKSELHKLNYKMNTWVTRYLLGVLPKGKYSSVEGDECETEVGTSNVYDALLKAVADDLRSLFDTGVISPLDGHRYYFCIINVMGDWPFLQKCGNLQRSFFNAAKHANSTAAAKGICHRCLADKYDIPWEDLESDTPQWVGTMNTELPFSRPPVLLCVPHIREDPAELFAWDLFHTWHLGVGKPFLGTAVVALAMSSAFTGSIPDRLEAVSDCFQAWCAEHRFTPHLRKLSKENLSWLTTTTYPSGTWSKGHTTRVLNKWFISECRAHPEAVAEDRILKIAYTCAVNIENFLKGLYGHELWIHQSKARVIASYGELFLKWYGRGVALAYRNHQRLFLLQPNLHRFHHIVYDFKIQSQNCEWIINPLAFSTQPEEDYIGRPSRVSRRVSARMVIQRTLQRSLIAAHASYRNAGFFVGEN</sequence>
<reference evidence="2" key="1">
    <citation type="submission" date="2022-10" db="EMBL/GenBank/DDBJ databases">
        <authorList>
            <person name="Chen Y."/>
            <person name="Dougan E. K."/>
            <person name="Chan C."/>
            <person name="Rhodes N."/>
            <person name="Thang M."/>
        </authorList>
    </citation>
    <scope>NUCLEOTIDE SEQUENCE</scope>
</reference>
<evidence type="ECO:0000313" key="3">
    <source>
        <dbReference type="EMBL" id="CAL1153189.1"/>
    </source>
</evidence>
<dbReference type="EMBL" id="CAMXCT030002680">
    <property type="protein sequence ID" value="CAL4787126.1"/>
    <property type="molecule type" value="Genomic_DNA"/>
</dbReference>